<proteinExistence type="predicted"/>
<reference evidence="1" key="1">
    <citation type="journal article" date="2019" name="bioRxiv">
        <title>The Genome of the Zebra Mussel, Dreissena polymorpha: A Resource for Invasive Species Research.</title>
        <authorList>
            <person name="McCartney M.A."/>
            <person name="Auch B."/>
            <person name="Kono T."/>
            <person name="Mallez S."/>
            <person name="Zhang Y."/>
            <person name="Obille A."/>
            <person name="Becker A."/>
            <person name="Abrahante J.E."/>
            <person name="Garbe J."/>
            <person name="Badalamenti J.P."/>
            <person name="Herman A."/>
            <person name="Mangelson H."/>
            <person name="Liachko I."/>
            <person name="Sullivan S."/>
            <person name="Sone E.D."/>
            <person name="Koren S."/>
            <person name="Silverstein K.A.T."/>
            <person name="Beckman K.B."/>
            <person name="Gohl D.M."/>
        </authorList>
    </citation>
    <scope>NUCLEOTIDE SEQUENCE</scope>
    <source>
        <strain evidence="1">Duluth1</strain>
        <tissue evidence="1">Whole animal</tissue>
    </source>
</reference>
<evidence type="ECO:0000313" key="1">
    <source>
        <dbReference type="EMBL" id="KAH3692511.1"/>
    </source>
</evidence>
<dbReference type="Proteomes" id="UP000828390">
    <property type="component" value="Unassembled WGS sequence"/>
</dbReference>
<name>A0A9D4BEN3_DREPO</name>
<dbReference type="EMBL" id="JAIWYP010000022">
    <property type="protein sequence ID" value="KAH3692511.1"/>
    <property type="molecule type" value="Genomic_DNA"/>
</dbReference>
<accession>A0A9D4BEN3</accession>
<dbReference type="AlphaFoldDB" id="A0A9D4BEN3"/>
<comment type="caution">
    <text evidence="1">The sequence shown here is derived from an EMBL/GenBank/DDBJ whole genome shotgun (WGS) entry which is preliminary data.</text>
</comment>
<gene>
    <name evidence="1" type="ORF">DPMN_194353</name>
</gene>
<keyword evidence="2" id="KW-1185">Reference proteome</keyword>
<sequence>MIGQKLKTAKLTGGHVFQQIGTTFELNQDIIKTNILTNFELGRDFIGTKLLTKFHEDGTRNVASRVFTTKSHLSNQFQLGRDFIGPKLLTKFHEDGTRNVVSRVFTSKCLQTDGHTTDIRRTMTGQKSSPEQSDRSSIFFSKVKGLSFSITKEGGCGGVGVGTGDGLGEFHQSINQI</sequence>
<reference evidence="1" key="2">
    <citation type="submission" date="2020-11" db="EMBL/GenBank/DDBJ databases">
        <authorList>
            <person name="McCartney M.A."/>
            <person name="Auch B."/>
            <person name="Kono T."/>
            <person name="Mallez S."/>
            <person name="Becker A."/>
            <person name="Gohl D.M."/>
            <person name="Silverstein K.A.T."/>
            <person name="Koren S."/>
            <person name="Bechman K.B."/>
            <person name="Herman A."/>
            <person name="Abrahante J.E."/>
            <person name="Garbe J."/>
        </authorList>
    </citation>
    <scope>NUCLEOTIDE SEQUENCE</scope>
    <source>
        <strain evidence="1">Duluth1</strain>
        <tissue evidence="1">Whole animal</tissue>
    </source>
</reference>
<protein>
    <submittedName>
        <fullName evidence="1">Uncharacterized protein</fullName>
    </submittedName>
</protein>
<evidence type="ECO:0000313" key="2">
    <source>
        <dbReference type="Proteomes" id="UP000828390"/>
    </source>
</evidence>
<organism evidence="1 2">
    <name type="scientific">Dreissena polymorpha</name>
    <name type="common">Zebra mussel</name>
    <name type="synonym">Mytilus polymorpha</name>
    <dbReference type="NCBI Taxonomy" id="45954"/>
    <lineage>
        <taxon>Eukaryota</taxon>
        <taxon>Metazoa</taxon>
        <taxon>Spiralia</taxon>
        <taxon>Lophotrochozoa</taxon>
        <taxon>Mollusca</taxon>
        <taxon>Bivalvia</taxon>
        <taxon>Autobranchia</taxon>
        <taxon>Heteroconchia</taxon>
        <taxon>Euheterodonta</taxon>
        <taxon>Imparidentia</taxon>
        <taxon>Neoheterodontei</taxon>
        <taxon>Myida</taxon>
        <taxon>Dreissenoidea</taxon>
        <taxon>Dreissenidae</taxon>
        <taxon>Dreissena</taxon>
    </lineage>
</organism>